<dbReference type="InterPro" id="IPR018155">
    <property type="entry name" value="Hyaluronidase"/>
</dbReference>
<evidence type="ECO:0000256" key="8">
    <source>
        <dbReference type="PIRSR" id="PIRSR038193-2"/>
    </source>
</evidence>
<keyword evidence="4 9" id="KW-1015">Disulfide bond</keyword>
<evidence type="ECO:0000256" key="2">
    <source>
        <dbReference type="ARBA" id="ARBA00008871"/>
    </source>
</evidence>
<dbReference type="EC" id="3.2.1.35" evidence="10"/>
<protein>
    <recommendedName>
        <fullName evidence="10">Hyaluronidase</fullName>
        <ecNumber evidence="10">3.2.1.35</ecNumber>
    </recommendedName>
</protein>
<dbReference type="InterPro" id="IPR013785">
    <property type="entry name" value="Aldolase_TIM"/>
</dbReference>
<evidence type="ECO:0000256" key="4">
    <source>
        <dbReference type="ARBA" id="ARBA00023157"/>
    </source>
</evidence>
<keyword evidence="11" id="KW-0732">Signal</keyword>
<evidence type="ECO:0000256" key="10">
    <source>
        <dbReference type="RuleBase" id="RU610713"/>
    </source>
</evidence>
<feature type="disulfide bond" evidence="9">
    <location>
        <begin position="371"/>
        <end position="382"/>
    </location>
</feature>
<dbReference type="PANTHER" id="PTHR11769">
    <property type="entry name" value="HYALURONIDASE"/>
    <property type="match status" value="1"/>
</dbReference>
<feature type="active site" description="Proton donor" evidence="7">
    <location>
        <position position="142"/>
    </location>
</feature>
<accession>A0A673BA89</accession>
<feature type="disulfide bond" evidence="9">
    <location>
        <begin position="431"/>
        <end position="437"/>
    </location>
</feature>
<evidence type="ECO:0000313" key="13">
    <source>
        <dbReference type="Proteomes" id="UP000472271"/>
    </source>
</evidence>
<evidence type="ECO:0000256" key="6">
    <source>
        <dbReference type="PIRNR" id="PIRNR038193"/>
    </source>
</evidence>
<sequence length="452" mass="51387">MSSVPCWFRAVVMALPLLSCLFFIVSLVLAVPPSEPPLIPDHPFVAIWNAPTDQCQQLHIPLDTGAFQAVTTPNAVPGQFLTIFYEDRLGLYPKIDMTKRQRYRGGVPQNGNLTEHLAKAQGQIDHYISHDSSPGLAVIDWESWRPLWDQNWGSKRIYQKLSIAQAVQMAPFLTSNQISKLAKSQFQKAGRRFMEKTISLGIGERPSRRWGFYLFPDCFNYGWDKPDYTGKCSAKTQKQNNQMMWLWERSTALFPSVYLHQSLRNSSRATLYVRNRVQEALRVAALPKRPYMVPIYVYSRPLYRDQTETFQTLADLVSTVGESATLGASGVVMWGATKDYNNKDSCNSLSEYLTSTFNPYIANVTAAAMLCSQVLCQGNGRCIRKNYDSTHYLHLNPAHFNILRAKKKYVAVGLPSKEDLDAWNENFTCQCYARLKCSPNLTYPTSIKLIWV</sequence>
<dbReference type="GO" id="GO:0030214">
    <property type="term" value="P:hyaluronan catabolic process"/>
    <property type="evidence" value="ECO:0007669"/>
    <property type="project" value="TreeGrafter"/>
</dbReference>
<feature type="disulfide bond" evidence="9">
    <location>
        <begin position="218"/>
        <end position="232"/>
    </location>
</feature>
<dbReference type="GO" id="GO:0005975">
    <property type="term" value="P:carbohydrate metabolic process"/>
    <property type="evidence" value="ECO:0007669"/>
    <property type="project" value="UniProtKB-UniRule"/>
</dbReference>
<feature type="signal peptide" evidence="11">
    <location>
        <begin position="1"/>
        <end position="30"/>
    </location>
</feature>
<dbReference type="FunFam" id="3.20.20.70:FF:000065">
    <property type="entry name" value="Hyaluronidase"/>
    <property type="match status" value="1"/>
</dbReference>
<evidence type="ECO:0000256" key="3">
    <source>
        <dbReference type="ARBA" id="ARBA00022801"/>
    </source>
</evidence>
<dbReference type="GO" id="GO:0001669">
    <property type="term" value="C:acrosomal vesicle"/>
    <property type="evidence" value="ECO:0007669"/>
    <property type="project" value="TreeGrafter"/>
</dbReference>
<feature type="disulfide bond" evidence="9">
    <location>
        <begin position="55"/>
        <end position="346"/>
    </location>
</feature>
<feature type="glycosylation site" description="N-linked (GlcNAc...) asparagine" evidence="8">
    <location>
        <position position="363"/>
    </location>
</feature>
<evidence type="ECO:0000256" key="1">
    <source>
        <dbReference type="ARBA" id="ARBA00000251"/>
    </source>
</evidence>
<gene>
    <name evidence="12" type="primary">LOC115421649</name>
</gene>
<dbReference type="PIRSF" id="PIRSF038193">
    <property type="entry name" value="Hyaluronidase"/>
    <property type="match status" value="1"/>
</dbReference>
<evidence type="ECO:0000256" key="11">
    <source>
        <dbReference type="SAM" id="SignalP"/>
    </source>
</evidence>
<evidence type="ECO:0000256" key="5">
    <source>
        <dbReference type="ARBA" id="ARBA00023295"/>
    </source>
</evidence>
<evidence type="ECO:0000256" key="7">
    <source>
        <dbReference type="PIRSR" id="PIRSR038193-1"/>
    </source>
</evidence>
<feature type="chain" id="PRO_5025601324" description="Hyaluronidase" evidence="11">
    <location>
        <begin position="31"/>
        <end position="452"/>
    </location>
</feature>
<dbReference type="AlphaFoldDB" id="A0A673BA89"/>
<proteinExistence type="inferred from homology"/>
<reference evidence="12" key="2">
    <citation type="submission" date="2025-08" db="UniProtKB">
        <authorList>
            <consortium name="Ensembl"/>
        </authorList>
    </citation>
    <scope>IDENTIFICATION</scope>
</reference>
<evidence type="ECO:0000256" key="9">
    <source>
        <dbReference type="PIRSR" id="PIRSR038193-3"/>
    </source>
</evidence>
<dbReference type="Ensembl" id="ENSSORT00005038347.1">
    <property type="protein sequence ID" value="ENSSORP00005037373.1"/>
    <property type="gene ID" value="ENSSORG00005017547.1"/>
</dbReference>
<dbReference type="PANTHER" id="PTHR11769:SF20">
    <property type="entry name" value="HYALURONIDASE PH-20"/>
    <property type="match status" value="1"/>
</dbReference>
<keyword evidence="5 10" id="KW-0326">Glycosidase</keyword>
<dbReference type="Pfam" id="PF01630">
    <property type="entry name" value="Glyco_hydro_56"/>
    <property type="match status" value="1"/>
</dbReference>
<dbReference type="InParanoid" id="A0A673BA89"/>
<dbReference type="Gene3D" id="3.20.20.70">
    <property type="entry name" value="Aldolase class I"/>
    <property type="match status" value="1"/>
</dbReference>
<comment type="catalytic activity">
    <reaction evidence="1 10">
        <text>Random hydrolysis of (1-&gt;4)-linkages between N-acetyl-beta-D-glucosamine and D-glucuronate residues in hyaluronate.</text>
        <dbReference type="EC" id="3.2.1.35"/>
    </reaction>
</comment>
<dbReference type="GO" id="GO:0004415">
    <property type="term" value="F:hyalurononglucosaminidase activity"/>
    <property type="evidence" value="ECO:0007669"/>
    <property type="project" value="UniProtKB-UniRule"/>
</dbReference>
<dbReference type="InterPro" id="IPR017853">
    <property type="entry name" value="GH"/>
</dbReference>
<organism evidence="12 13">
    <name type="scientific">Sphaeramia orbicularis</name>
    <name type="common">orbiculate cardinalfish</name>
    <dbReference type="NCBI Taxonomy" id="375764"/>
    <lineage>
        <taxon>Eukaryota</taxon>
        <taxon>Metazoa</taxon>
        <taxon>Chordata</taxon>
        <taxon>Craniata</taxon>
        <taxon>Vertebrata</taxon>
        <taxon>Euteleostomi</taxon>
        <taxon>Actinopterygii</taxon>
        <taxon>Neopterygii</taxon>
        <taxon>Teleostei</taxon>
        <taxon>Neoteleostei</taxon>
        <taxon>Acanthomorphata</taxon>
        <taxon>Gobiaria</taxon>
        <taxon>Kurtiformes</taxon>
        <taxon>Apogonoidei</taxon>
        <taxon>Apogonidae</taxon>
        <taxon>Apogoninae</taxon>
        <taxon>Sphaeramia</taxon>
    </lineage>
</organism>
<keyword evidence="13" id="KW-1185">Reference proteome</keyword>
<reference evidence="12" key="1">
    <citation type="submission" date="2019-06" db="EMBL/GenBank/DDBJ databases">
        <authorList>
            <consortium name="Wellcome Sanger Institute Data Sharing"/>
        </authorList>
    </citation>
    <scope>NUCLEOTIDE SEQUENCE [LARGE SCALE GENOMIC DNA]</scope>
</reference>
<comment type="similarity">
    <text evidence="2 6 10">Belongs to the glycosyl hydrolase 56 family.</text>
</comment>
<keyword evidence="3 10" id="KW-0378">Hydrolase</keyword>
<dbReference type="Proteomes" id="UP000472271">
    <property type="component" value="Chromosome 6"/>
</dbReference>
<dbReference type="PRINTS" id="PR00846">
    <property type="entry name" value="GLHYDRLASE56"/>
</dbReference>
<reference evidence="12" key="3">
    <citation type="submission" date="2025-09" db="UniProtKB">
        <authorList>
            <consortium name="Ensembl"/>
        </authorList>
    </citation>
    <scope>IDENTIFICATION</scope>
</reference>
<feature type="disulfide bond" evidence="9">
    <location>
        <begin position="376"/>
        <end position="429"/>
    </location>
</feature>
<evidence type="ECO:0000313" key="12">
    <source>
        <dbReference type="Ensembl" id="ENSSORP00005037373.1"/>
    </source>
</evidence>
<dbReference type="SUPFAM" id="SSF51445">
    <property type="entry name" value="(Trans)glycosidases"/>
    <property type="match status" value="1"/>
</dbReference>
<name>A0A673BA89_9TELE</name>